<evidence type="ECO:0000313" key="1">
    <source>
        <dbReference type="EMBL" id="SPS04732.1"/>
    </source>
</evidence>
<reference evidence="1" key="1">
    <citation type="submission" date="2018-05" db="EMBL/GenBank/DDBJ databases">
        <authorList>
            <person name="Lanie J.A."/>
            <person name="Ng W.-L."/>
            <person name="Kazmierczak K.M."/>
            <person name="Andrzejewski T.M."/>
            <person name="Davidsen T.M."/>
            <person name="Wayne K.J."/>
            <person name="Tettelin H."/>
            <person name="Glass J.I."/>
            <person name="Rusch D."/>
            <person name="Podicherti R."/>
            <person name="Tsui H.-C.T."/>
            <person name="Winkler M.E."/>
        </authorList>
    </citation>
    <scope>NUCLEOTIDE SEQUENCE</scope>
    <source>
        <strain evidence="1">KNB</strain>
    </source>
</reference>
<sequence length="202" mass="22721">MSKDHLHRRDLMREQLAYDAARLMAEGGITDYAFAKRKAAKQKGIADTQHLPSNNEIEMALRSFRALYQSESYPLVLYQLRQQAFATMHLLKQFHPFLTGSVLDGTAGEQSDINLLIFSDDEKALMMFLLNHNLSFEGGVWDAHLTVKQKDVPSFMIRTETGVPVHIAVLPESARHSGSYRTGKYADMGTVKQLLEAHLEGG</sequence>
<name>A0A2X0R4A7_9PROT</name>
<evidence type="ECO:0008006" key="2">
    <source>
        <dbReference type="Google" id="ProtNLM"/>
    </source>
</evidence>
<gene>
    <name evidence="1" type="ORF">NITFAB_0321</name>
</gene>
<dbReference type="EMBL" id="LS423452">
    <property type="protein sequence ID" value="SPS04732.1"/>
    <property type="molecule type" value="Genomic_DNA"/>
</dbReference>
<dbReference type="InterPro" id="IPR043519">
    <property type="entry name" value="NT_sf"/>
</dbReference>
<organism evidence="1">
    <name type="scientific">Candidatus Nitrotoga fabula</name>
    <dbReference type="NCBI Taxonomy" id="2182327"/>
    <lineage>
        <taxon>Bacteria</taxon>
        <taxon>Pseudomonadati</taxon>
        <taxon>Pseudomonadota</taxon>
        <taxon>Betaproteobacteria</taxon>
        <taxon>Nitrosomonadales</taxon>
        <taxon>Gallionellaceae</taxon>
        <taxon>Candidatus Nitrotoga</taxon>
    </lineage>
</organism>
<protein>
    <recommendedName>
        <fullName evidence="2">Nucleotidyltransferase</fullName>
    </recommendedName>
</protein>
<dbReference type="SUPFAM" id="SSF81301">
    <property type="entry name" value="Nucleotidyltransferase"/>
    <property type="match status" value="1"/>
</dbReference>
<accession>A0A2X0R4A7</accession>
<dbReference type="AlphaFoldDB" id="A0A2X0R4A7"/>
<proteinExistence type="predicted"/>